<evidence type="ECO:0000256" key="13">
    <source>
        <dbReference type="ARBA" id="ARBA00042864"/>
    </source>
</evidence>
<accession>A0A1H8ZSB1</accession>
<dbReference type="Pfam" id="PF02844">
    <property type="entry name" value="GARS_N"/>
    <property type="match status" value="1"/>
</dbReference>
<sequence length="426" mass="46990">MNKVLVIGSGGREHALALKLAESKQVSQVFVAPGNAGMELAINPSAHKIQCIDISAVDKEALVEFARKEDIQLTVVGPETSLAIGLVDAFRQHDLAIVGPSQSAARLESSKTFAKDILTKAKVPTAEYRAFKANEFDQAIAFVRQQNSGLVVKEDGLAAGKGVYIHHHLDDIENNLSYIMKDLNHDLVIEELLEGEELSYFSLLNGDHIIPLALAQDYKRAFDDDKGPNTGGMGSISPVPGYDEEALMEECNQIIVRPLIQALKAEGISYTGILYTGLMMTKDGPKVIEFNARFGDPETQVVLERIVDDFYHLLQVHLNQEIYQVTLKPEYCLGVVVAALGYPGTYPKGMPIQIPENLLAQVRFAGVKSSPDYPLISQGGRILMLIQSGDQLDNLSQEIYQKLNQIQINQTYYRKDIAQKHIKKGD</sequence>
<evidence type="ECO:0000256" key="2">
    <source>
        <dbReference type="ARBA" id="ARBA00001946"/>
    </source>
</evidence>
<dbReference type="SUPFAM" id="SSF51246">
    <property type="entry name" value="Rudiment single hybrid motif"/>
    <property type="match status" value="1"/>
</dbReference>
<dbReference type="PANTHER" id="PTHR43472">
    <property type="entry name" value="PHOSPHORIBOSYLAMINE--GLYCINE LIGASE"/>
    <property type="match status" value="1"/>
</dbReference>
<evidence type="ECO:0000256" key="11">
    <source>
        <dbReference type="ARBA" id="ARBA00038345"/>
    </source>
</evidence>
<evidence type="ECO:0000256" key="10">
    <source>
        <dbReference type="ARBA" id="ARBA00023211"/>
    </source>
</evidence>
<keyword evidence="9 15" id="KW-0067">ATP-binding</keyword>
<proteinExistence type="inferred from homology"/>
<evidence type="ECO:0000259" key="16">
    <source>
        <dbReference type="PROSITE" id="PS50975"/>
    </source>
</evidence>
<dbReference type="Pfam" id="PF02843">
    <property type="entry name" value="GARS_C"/>
    <property type="match status" value="1"/>
</dbReference>
<dbReference type="InterPro" id="IPR020559">
    <property type="entry name" value="PRibGlycinamide_synth_CS"/>
</dbReference>
<dbReference type="AlphaFoldDB" id="A0A1H8ZSB1"/>
<feature type="domain" description="ATP-grasp" evidence="16">
    <location>
        <begin position="115"/>
        <end position="327"/>
    </location>
</feature>
<comment type="cofactor">
    <cofactor evidence="1">
        <name>Mn(2+)</name>
        <dbReference type="ChEBI" id="CHEBI:29035"/>
    </cofactor>
</comment>
<dbReference type="InterPro" id="IPR016185">
    <property type="entry name" value="PreATP-grasp_dom_sf"/>
</dbReference>
<keyword evidence="8 14" id="KW-0658">Purine biosynthesis</keyword>
<dbReference type="RefSeq" id="WP_092570081.1">
    <property type="nucleotide sequence ID" value="NZ_CALUDV010000002.1"/>
</dbReference>
<dbReference type="SUPFAM" id="SSF56059">
    <property type="entry name" value="Glutathione synthetase ATP-binding domain-like"/>
    <property type="match status" value="1"/>
</dbReference>
<dbReference type="PANTHER" id="PTHR43472:SF1">
    <property type="entry name" value="PHOSPHORIBOSYLAMINE--GLYCINE LIGASE, CHLOROPLASTIC"/>
    <property type="match status" value="1"/>
</dbReference>
<dbReference type="InterPro" id="IPR020561">
    <property type="entry name" value="PRibGlycinamid_synth_ATP-grasp"/>
</dbReference>
<comment type="pathway">
    <text evidence="3 14">Purine metabolism; IMP biosynthesis via de novo pathway; N(1)-(5-phospho-D-ribosyl)glycinamide from 5-phospho-alpha-D-ribose 1-diphosphate: step 2/2.</text>
</comment>
<dbReference type="NCBIfam" id="TIGR00877">
    <property type="entry name" value="purD"/>
    <property type="match status" value="1"/>
</dbReference>
<dbReference type="InterPro" id="IPR011054">
    <property type="entry name" value="Rudment_hybrid_motif"/>
</dbReference>
<dbReference type="InterPro" id="IPR013815">
    <property type="entry name" value="ATP_grasp_subdomain_1"/>
</dbReference>
<keyword evidence="5 14" id="KW-0436">Ligase</keyword>
<dbReference type="OrthoDB" id="9807240at2"/>
<evidence type="ECO:0000256" key="6">
    <source>
        <dbReference type="ARBA" id="ARBA00022723"/>
    </source>
</evidence>
<dbReference type="InterPro" id="IPR020560">
    <property type="entry name" value="PRibGlycinamide_synth_C-dom"/>
</dbReference>
<protein>
    <recommendedName>
        <fullName evidence="4 14">Phosphoribosylamine--glycine ligase</fullName>
        <ecNumber evidence="4 14">6.3.4.13</ecNumber>
    </recommendedName>
    <alternativeName>
        <fullName evidence="14">GARS</fullName>
    </alternativeName>
    <alternativeName>
        <fullName evidence="12 14">Glycinamide ribonucleotide synthetase</fullName>
    </alternativeName>
    <alternativeName>
        <fullName evidence="13 14">Phosphoribosylglycinamide synthetase</fullName>
    </alternativeName>
</protein>
<comment type="catalytic activity">
    <reaction evidence="14">
        <text>5-phospho-beta-D-ribosylamine + glycine + ATP = N(1)-(5-phospho-beta-D-ribosyl)glycinamide + ADP + phosphate + H(+)</text>
        <dbReference type="Rhea" id="RHEA:17453"/>
        <dbReference type="ChEBI" id="CHEBI:15378"/>
        <dbReference type="ChEBI" id="CHEBI:30616"/>
        <dbReference type="ChEBI" id="CHEBI:43474"/>
        <dbReference type="ChEBI" id="CHEBI:57305"/>
        <dbReference type="ChEBI" id="CHEBI:58681"/>
        <dbReference type="ChEBI" id="CHEBI:143788"/>
        <dbReference type="ChEBI" id="CHEBI:456216"/>
        <dbReference type="EC" id="6.3.4.13"/>
    </reaction>
</comment>
<evidence type="ECO:0000256" key="4">
    <source>
        <dbReference type="ARBA" id="ARBA00013255"/>
    </source>
</evidence>
<evidence type="ECO:0000256" key="15">
    <source>
        <dbReference type="PROSITE-ProRule" id="PRU00409"/>
    </source>
</evidence>
<dbReference type="Gene3D" id="3.40.50.20">
    <property type="match status" value="1"/>
</dbReference>
<comment type="cofactor">
    <cofactor evidence="2">
        <name>Mg(2+)</name>
        <dbReference type="ChEBI" id="CHEBI:18420"/>
    </cofactor>
</comment>
<dbReference type="STRING" id="89093.SAMN04488558_101317"/>
<keyword evidence="10" id="KW-0464">Manganese</keyword>
<dbReference type="GO" id="GO:0005524">
    <property type="term" value="F:ATP binding"/>
    <property type="evidence" value="ECO:0007669"/>
    <property type="project" value="UniProtKB-UniRule"/>
</dbReference>
<evidence type="ECO:0000313" key="17">
    <source>
        <dbReference type="EMBL" id="SEP67167.1"/>
    </source>
</evidence>
<dbReference type="GO" id="GO:0006189">
    <property type="term" value="P:'de novo' IMP biosynthetic process"/>
    <property type="evidence" value="ECO:0007669"/>
    <property type="project" value="UniProtKB-UniRule"/>
</dbReference>
<evidence type="ECO:0000256" key="8">
    <source>
        <dbReference type="ARBA" id="ARBA00022755"/>
    </source>
</evidence>
<dbReference type="Gene3D" id="3.30.470.20">
    <property type="entry name" value="ATP-grasp fold, B domain"/>
    <property type="match status" value="1"/>
</dbReference>
<evidence type="ECO:0000256" key="3">
    <source>
        <dbReference type="ARBA" id="ARBA00005174"/>
    </source>
</evidence>
<dbReference type="Gene3D" id="3.90.600.10">
    <property type="entry name" value="Phosphoribosylglycinamide synthetase, C-terminal domain"/>
    <property type="match status" value="1"/>
</dbReference>
<dbReference type="EMBL" id="FOEN01000001">
    <property type="protein sequence ID" value="SEP67167.1"/>
    <property type="molecule type" value="Genomic_DNA"/>
</dbReference>
<dbReference type="PROSITE" id="PS00184">
    <property type="entry name" value="GARS"/>
    <property type="match status" value="1"/>
</dbReference>
<evidence type="ECO:0000313" key="18">
    <source>
        <dbReference type="Proteomes" id="UP000198833"/>
    </source>
</evidence>
<keyword evidence="6" id="KW-0479">Metal-binding</keyword>
<name>A0A1H8ZSB1_9LACT</name>
<evidence type="ECO:0000256" key="1">
    <source>
        <dbReference type="ARBA" id="ARBA00001936"/>
    </source>
</evidence>
<dbReference type="Proteomes" id="UP000198833">
    <property type="component" value="Unassembled WGS sequence"/>
</dbReference>
<dbReference type="InterPro" id="IPR011761">
    <property type="entry name" value="ATP-grasp"/>
</dbReference>
<gene>
    <name evidence="14" type="primary">purD</name>
    <name evidence="17" type="ORF">SAMN04488558_101317</name>
</gene>
<dbReference type="GO" id="GO:0009113">
    <property type="term" value="P:purine nucleobase biosynthetic process"/>
    <property type="evidence" value="ECO:0007669"/>
    <property type="project" value="InterPro"/>
</dbReference>
<keyword evidence="18" id="KW-1185">Reference proteome</keyword>
<keyword evidence="7 15" id="KW-0547">Nucleotide-binding</keyword>
<dbReference type="Pfam" id="PF01071">
    <property type="entry name" value="GARS_A"/>
    <property type="match status" value="1"/>
</dbReference>
<dbReference type="InterPro" id="IPR037123">
    <property type="entry name" value="PRibGlycinamide_synth_C_sf"/>
</dbReference>
<dbReference type="GO" id="GO:0004637">
    <property type="term" value="F:phosphoribosylamine-glycine ligase activity"/>
    <property type="evidence" value="ECO:0007669"/>
    <property type="project" value="UniProtKB-UniRule"/>
</dbReference>
<reference evidence="17 18" key="1">
    <citation type="submission" date="2016-10" db="EMBL/GenBank/DDBJ databases">
        <authorList>
            <person name="de Groot N.N."/>
        </authorList>
    </citation>
    <scope>NUCLEOTIDE SEQUENCE [LARGE SCALE GENOMIC DNA]</scope>
    <source>
        <strain evidence="17 18">DSM 15695</strain>
    </source>
</reference>
<dbReference type="SUPFAM" id="SSF52440">
    <property type="entry name" value="PreATP-grasp domain"/>
    <property type="match status" value="1"/>
</dbReference>
<evidence type="ECO:0000256" key="12">
    <source>
        <dbReference type="ARBA" id="ARBA00042242"/>
    </source>
</evidence>
<dbReference type="UniPathway" id="UPA00074">
    <property type="reaction ID" value="UER00125"/>
</dbReference>
<evidence type="ECO:0000256" key="14">
    <source>
        <dbReference type="HAMAP-Rule" id="MF_00138"/>
    </source>
</evidence>
<evidence type="ECO:0000256" key="9">
    <source>
        <dbReference type="ARBA" id="ARBA00022840"/>
    </source>
</evidence>
<comment type="similarity">
    <text evidence="11 14">Belongs to the GARS family.</text>
</comment>
<dbReference type="PROSITE" id="PS50975">
    <property type="entry name" value="ATP_GRASP"/>
    <property type="match status" value="1"/>
</dbReference>
<dbReference type="HAMAP" id="MF_00138">
    <property type="entry name" value="GARS"/>
    <property type="match status" value="1"/>
</dbReference>
<dbReference type="GO" id="GO:0046872">
    <property type="term" value="F:metal ion binding"/>
    <property type="evidence" value="ECO:0007669"/>
    <property type="project" value="UniProtKB-KW"/>
</dbReference>
<dbReference type="InterPro" id="IPR020562">
    <property type="entry name" value="PRibGlycinamide_synth_N"/>
</dbReference>
<dbReference type="FunFam" id="3.40.50.20:FF:000006">
    <property type="entry name" value="Phosphoribosylamine--glycine ligase, chloroplastic"/>
    <property type="match status" value="1"/>
</dbReference>
<dbReference type="SMART" id="SM01210">
    <property type="entry name" value="GARS_C"/>
    <property type="match status" value="1"/>
</dbReference>
<dbReference type="InterPro" id="IPR000115">
    <property type="entry name" value="PRibGlycinamide_synth"/>
</dbReference>
<evidence type="ECO:0000256" key="7">
    <source>
        <dbReference type="ARBA" id="ARBA00022741"/>
    </source>
</evidence>
<evidence type="ECO:0000256" key="5">
    <source>
        <dbReference type="ARBA" id="ARBA00022598"/>
    </source>
</evidence>
<dbReference type="SMART" id="SM01209">
    <property type="entry name" value="GARS_A"/>
    <property type="match status" value="1"/>
</dbReference>
<dbReference type="Gene3D" id="3.30.1490.20">
    <property type="entry name" value="ATP-grasp fold, A domain"/>
    <property type="match status" value="1"/>
</dbReference>
<organism evidence="17 18">
    <name type="scientific">Ignavigranum ruoffiae</name>
    <dbReference type="NCBI Taxonomy" id="89093"/>
    <lineage>
        <taxon>Bacteria</taxon>
        <taxon>Bacillati</taxon>
        <taxon>Bacillota</taxon>
        <taxon>Bacilli</taxon>
        <taxon>Lactobacillales</taxon>
        <taxon>Aerococcaceae</taxon>
        <taxon>Ignavigranum</taxon>
    </lineage>
</organism>
<dbReference type="EC" id="6.3.4.13" evidence="4 14"/>